<dbReference type="GO" id="GO:0003700">
    <property type="term" value="F:DNA-binding transcription factor activity"/>
    <property type="evidence" value="ECO:0007669"/>
    <property type="project" value="InterPro"/>
</dbReference>
<evidence type="ECO:0000313" key="2">
    <source>
        <dbReference type="EMBL" id="MBB4106154.1"/>
    </source>
</evidence>
<reference evidence="2 3" key="3">
    <citation type="submission" date="2020-08" db="EMBL/GenBank/DDBJ databases">
        <title>Genomic Encyclopedia of Type Strains, Phase IV (KMG-IV): sequencing the most valuable type-strain genomes for metagenomic binning, comparative biology and taxonomic classification.</title>
        <authorList>
            <person name="Goeker M."/>
        </authorList>
    </citation>
    <scope>NUCLEOTIDE SEQUENCE [LARGE SCALE GENOMIC DNA]</scope>
    <source>
        <strain evidence="2 3">DSM 100774</strain>
    </source>
</reference>
<reference evidence="1" key="4">
    <citation type="submission" date="2024-05" db="EMBL/GenBank/DDBJ databases">
        <authorList>
            <person name="Sun Q."/>
            <person name="Zhou Y."/>
        </authorList>
    </citation>
    <scope>NUCLEOTIDE SEQUENCE</scope>
    <source>
        <strain evidence="1">CGMCC 1.15287</strain>
    </source>
</reference>
<evidence type="ECO:0000313" key="4">
    <source>
        <dbReference type="Proteomes" id="UP000642938"/>
    </source>
</evidence>
<dbReference type="AlphaFoldDB" id="A0A7W6K6M6"/>
<comment type="caution">
    <text evidence="2">The sequence shown here is derived from an EMBL/GenBank/DDBJ whole genome shotgun (WGS) entry which is preliminary data.</text>
</comment>
<dbReference type="RefSeq" id="WP_183759449.1">
    <property type="nucleotide sequence ID" value="NZ_BMHZ01000002.1"/>
</dbReference>
<gene>
    <name evidence="1" type="ORF">GCM10007422_12840</name>
    <name evidence="2" type="ORF">GGQ60_000114</name>
</gene>
<dbReference type="Proteomes" id="UP000642938">
    <property type="component" value="Unassembled WGS sequence"/>
</dbReference>
<dbReference type="EMBL" id="JACIEF010000001">
    <property type="protein sequence ID" value="MBB4106154.1"/>
    <property type="molecule type" value="Genomic_DNA"/>
</dbReference>
<keyword evidence="2" id="KW-0804">Transcription</keyword>
<keyword evidence="4" id="KW-1185">Reference proteome</keyword>
<organism evidence="2 3">
    <name type="scientific">Pedobacter zeae</name>
    <dbReference type="NCBI Taxonomy" id="1737356"/>
    <lineage>
        <taxon>Bacteria</taxon>
        <taxon>Pseudomonadati</taxon>
        <taxon>Bacteroidota</taxon>
        <taxon>Sphingobacteriia</taxon>
        <taxon>Sphingobacteriales</taxon>
        <taxon>Sphingobacteriaceae</taxon>
        <taxon>Pedobacter</taxon>
    </lineage>
</organism>
<accession>A0A7W6K6M6</accession>
<protein>
    <submittedName>
        <fullName evidence="2">DNA-directed RNA polymerase specialized sigma24 family protein</fullName>
    </submittedName>
</protein>
<sequence>MTATFINEKPSTREALFMKLYKEAFPLVARHVSKMGGSFEEAKDIFQDALVVYYEKVQVSGLKLKYREKAYLFGIARYLWIKRYQENDKQVALDSLGLVLNEEIDWADTGYEEVSSGKLLQLLEQAGQKCMQLLSAFYYEKLDMETLAGRFGFSGARSATAQKFKCLEKVKNTVKAKSLTYEDIVE</sequence>
<reference evidence="4" key="2">
    <citation type="journal article" date="2019" name="Int. J. Syst. Evol. Microbiol.">
        <title>The Global Catalogue of Microorganisms (GCM) 10K type strain sequencing project: providing services to taxonomists for standard genome sequencing and annotation.</title>
        <authorList>
            <consortium name="The Broad Institute Genomics Platform"/>
            <consortium name="The Broad Institute Genome Sequencing Center for Infectious Disease"/>
            <person name="Wu L."/>
            <person name="Ma J."/>
        </authorList>
    </citation>
    <scope>NUCLEOTIDE SEQUENCE [LARGE SCALE GENOMIC DNA]</scope>
    <source>
        <strain evidence="4">CGMCC 1.15287</strain>
    </source>
</reference>
<dbReference type="GO" id="GO:0000428">
    <property type="term" value="C:DNA-directed RNA polymerase complex"/>
    <property type="evidence" value="ECO:0007669"/>
    <property type="project" value="UniProtKB-KW"/>
</dbReference>
<keyword evidence="2" id="KW-0240">DNA-directed RNA polymerase</keyword>
<proteinExistence type="predicted"/>
<dbReference type="Proteomes" id="UP000532273">
    <property type="component" value="Unassembled WGS sequence"/>
</dbReference>
<dbReference type="SUPFAM" id="SSF88946">
    <property type="entry name" value="Sigma2 domain of RNA polymerase sigma factors"/>
    <property type="match status" value="1"/>
</dbReference>
<name>A0A7W6K6M6_9SPHI</name>
<dbReference type="Gene3D" id="1.10.1740.10">
    <property type="match status" value="1"/>
</dbReference>
<reference evidence="1" key="1">
    <citation type="journal article" date="2014" name="Int. J. Syst. Evol. Microbiol.">
        <title>Complete genome of a new Firmicutes species belonging to the dominant human colonic microbiota ('Ruminococcus bicirculans') reveals two chromosomes and a selective capacity to utilize plant glucans.</title>
        <authorList>
            <consortium name="NISC Comparative Sequencing Program"/>
            <person name="Wegmann U."/>
            <person name="Louis P."/>
            <person name="Goesmann A."/>
            <person name="Henrissat B."/>
            <person name="Duncan S.H."/>
            <person name="Flint H.J."/>
        </authorList>
    </citation>
    <scope>NUCLEOTIDE SEQUENCE</scope>
    <source>
        <strain evidence="1">CGMCC 1.15287</strain>
    </source>
</reference>
<evidence type="ECO:0000313" key="3">
    <source>
        <dbReference type="Proteomes" id="UP000532273"/>
    </source>
</evidence>
<evidence type="ECO:0000313" key="1">
    <source>
        <dbReference type="EMBL" id="GGG99814.1"/>
    </source>
</evidence>
<dbReference type="GO" id="GO:0006352">
    <property type="term" value="P:DNA-templated transcription initiation"/>
    <property type="evidence" value="ECO:0007669"/>
    <property type="project" value="InterPro"/>
</dbReference>
<dbReference type="InterPro" id="IPR013325">
    <property type="entry name" value="RNA_pol_sigma_r2"/>
</dbReference>
<dbReference type="EMBL" id="BMHZ01000002">
    <property type="protein sequence ID" value="GGG99814.1"/>
    <property type="molecule type" value="Genomic_DNA"/>
</dbReference>